<evidence type="ECO:0000256" key="1">
    <source>
        <dbReference type="SAM" id="MobiDB-lite"/>
    </source>
</evidence>
<organism evidence="2 3">
    <name type="scientific">Scleroderma citrinum Foug A</name>
    <dbReference type="NCBI Taxonomy" id="1036808"/>
    <lineage>
        <taxon>Eukaryota</taxon>
        <taxon>Fungi</taxon>
        <taxon>Dikarya</taxon>
        <taxon>Basidiomycota</taxon>
        <taxon>Agaricomycotina</taxon>
        <taxon>Agaricomycetes</taxon>
        <taxon>Agaricomycetidae</taxon>
        <taxon>Boletales</taxon>
        <taxon>Sclerodermatineae</taxon>
        <taxon>Sclerodermataceae</taxon>
        <taxon>Scleroderma</taxon>
    </lineage>
</organism>
<proteinExistence type="predicted"/>
<sequence length="403" mass="43167">MSSSYDAATTYDSLDDSTYDIFDLDAYCSSLGPLVPSPKPVPNTSVPSPRLKCYPKTRGHPRPSPAVVLPPVVASAPAQSCSMPAKPDKGKGCQCPAPPLTPASPVDSQSSVSTDSVDLTPEQHLCLVRVLKRLDEWFAQGWEPGVDKSHLRALAEVFNSAESVAEGSLSNIHHADLAWRMSDSEGWEKSAGSSIMGVIDIQVTVTKILFKDYGEPLIVSFQSFLGQKEAELGDSGCPSSILGPPLSKEASRGDLKPNIPKRNGMKAADYLLTRRMPGFLHMMKHAGVSPNTSPLLVEQLTGSGSTSCSLSMSLPLESTLFVPAMPLVRSLTARSLPSSSTTNYATFSQVVDASPTPTPLEDFDAFDATPSDIGLPTMTKLVDQFMEDQLTREFCLVVLAEDS</sequence>
<feature type="compositionally biased region" description="Low complexity" evidence="1">
    <location>
        <begin position="104"/>
        <end position="115"/>
    </location>
</feature>
<dbReference type="HOGENOM" id="CLU_060799_0_0_1"/>
<evidence type="ECO:0000313" key="3">
    <source>
        <dbReference type="Proteomes" id="UP000053989"/>
    </source>
</evidence>
<reference evidence="2 3" key="1">
    <citation type="submission" date="2014-04" db="EMBL/GenBank/DDBJ databases">
        <authorList>
            <consortium name="DOE Joint Genome Institute"/>
            <person name="Kuo A."/>
            <person name="Kohler A."/>
            <person name="Nagy L.G."/>
            <person name="Floudas D."/>
            <person name="Copeland A."/>
            <person name="Barry K.W."/>
            <person name="Cichocki N."/>
            <person name="Veneault-Fourrey C."/>
            <person name="LaButti K."/>
            <person name="Lindquist E.A."/>
            <person name="Lipzen A."/>
            <person name="Lundell T."/>
            <person name="Morin E."/>
            <person name="Murat C."/>
            <person name="Sun H."/>
            <person name="Tunlid A."/>
            <person name="Henrissat B."/>
            <person name="Grigoriev I.V."/>
            <person name="Hibbett D.S."/>
            <person name="Martin F."/>
            <person name="Nordberg H.P."/>
            <person name="Cantor M.N."/>
            <person name="Hua S.X."/>
        </authorList>
    </citation>
    <scope>NUCLEOTIDE SEQUENCE [LARGE SCALE GENOMIC DNA]</scope>
    <source>
        <strain evidence="2 3">Foug A</strain>
    </source>
</reference>
<dbReference type="EMBL" id="KN822006">
    <property type="protein sequence ID" value="KIM69857.1"/>
    <property type="molecule type" value="Genomic_DNA"/>
</dbReference>
<dbReference type="Proteomes" id="UP000053989">
    <property type="component" value="Unassembled WGS sequence"/>
</dbReference>
<feature type="region of interest" description="Disordered" evidence="1">
    <location>
        <begin position="78"/>
        <end position="115"/>
    </location>
</feature>
<dbReference type="InParanoid" id="A0A0C3AXZ5"/>
<name>A0A0C3AXZ5_9AGAM</name>
<accession>A0A0C3AXZ5</accession>
<evidence type="ECO:0000313" key="2">
    <source>
        <dbReference type="EMBL" id="KIM69857.1"/>
    </source>
</evidence>
<protein>
    <submittedName>
        <fullName evidence="2">Uncharacterized protein</fullName>
    </submittedName>
</protein>
<dbReference type="AlphaFoldDB" id="A0A0C3AXZ5"/>
<keyword evidence="3" id="KW-1185">Reference proteome</keyword>
<reference evidence="3" key="2">
    <citation type="submission" date="2015-01" db="EMBL/GenBank/DDBJ databases">
        <title>Evolutionary Origins and Diversification of the Mycorrhizal Mutualists.</title>
        <authorList>
            <consortium name="DOE Joint Genome Institute"/>
            <consortium name="Mycorrhizal Genomics Consortium"/>
            <person name="Kohler A."/>
            <person name="Kuo A."/>
            <person name="Nagy L.G."/>
            <person name="Floudas D."/>
            <person name="Copeland A."/>
            <person name="Barry K.W."/>
            <person name="Cichocki N."/>
            <person name="Veneault-Fourrey C."/>
            <person name="LaButti K."/>
            <person name="Lindquist E.A."/>
            <person name="Lipzen A."/>
            <person name="Lundell T."/>
            <person name="Morin E."/>
            <person name="Murat C."/>
            <person name="Riley R."/>
            <person name="Ohm R."/>
            <person name="Sun H."/>
            <person name="Tunlid A."/>
            <person name="Henrissat B."/>
            <person name="Grigoriev I.V."/>
            <person name="Hibbett D.S."/>
            <person name="Martin F."/>
        </authorList>
    </citation>
    <scope>NUCLEOTIDE SEQUENCE [LARGE SCALE GENOMIC DNA]</scope>
    <source>
        <strain evidence="3">Foug A</strain>
    </source>
</reference>
<gene>
    <name evidence="2" type="ORF">SCLCIDRAFT_19642</name>
</gene>